<comment type="caution">
    <text evidence="1">The sequence shown here is derived from an EMBL/GenBank/DDBJ whole genome shotgun (WGS) entry which is preliminary data.</text>
</comment>
<reference evidence="1" key="1">
    <citation type="submission" date="2021-02" db="EMBL/GenBank/DDBJ databases">
        <authorList>
            <person name="Nowell W R."/>
        </authorList>
    </citation>
    <scope>NUCLEOTIDE SEQUENCE</scope>
</reference>
<feature type="non-terminal residue" evidence="1">
    <location>
        <position position="1"/>
    </location>
</feature>
<dbReference type="Proteomes" id="UP000676336">
    <property type="component" value="Unassembled WGS sequence"/>
</dbReference>
<dbReference type="EMBL" id="CAJOBI010010935">
    <property type="protein sequence ID" value="CAF4156516.1"/>
    <property type="molecule type" value="Genomic_DNA"/>
</dbReference>
<proteinExistence type="predicted"/>
<accession>A0A8S2RD98</accession>
<sequence>PMGQYAYAFAQSFLLLYNLETDNVSIQLGNLTWPDSSFLPRAVDINQDLLVVVLGYVGNSSSKFTPCAYLLSRSGSNWTVTDT</sequence>
<evidence type="ECO:0000313" key="2">
    <source>
        <dbReference type="Proteomes" id="UP000676336"/>
    </source>
</evidence>
<evidence type="ECO:0000313" key="1">
    <source>
        <dbReference type="EMBL" id="CAF4156516.1"/>
    </source>
</evidence>
<gene>
    <name evidence="1" type="ORF">SMN809_LOCUS19998</name>
</gene>
<protein>
    <submittedName>
        <fullName evidence="1">Uncharacterized protein</fullName>
    </submittedName>
</protein>
<dbReference type="AlphaFoldDB" id="A0A8S2RD98"/>
<name>A0A8S2RD98_9BILA</name>
<organism evidence="1 2">
    <name type="scientific">Rotaria magnacalcarata</name>
    <dbReference type="NCBI Taxonomy" id="392030"/>
    <lineage>
        <taxon>Eukaryota</taxon>
        <taxon>Metazoa</taxon>
        <taxon>Spiralia</taxon>
        <taxon>Gnathifera</taxon>
        <taxon>Rotifera</taxon>
        <taxon>Eurotatoria</taxon>
        <taxon>Bdelloidea</taxon>
        <taxon>Philodinida</taxon>
        <taxon>Philodinidae</taxon>
        <taxon>Rotaria</taxon>
    </lineage>
</organism>